<organism evidence="2 3">
    <name type="scientific">Caenorhabditis elegans</name>
    <dbReference type="NCBI Taxonomy" id="6239"/>
    <lineage>
        <taxon>Eukaryota</taxon>
        <taxon>Metazoa</taxon>
        <taxon>Ecdysozoa</taxon>
        <taxon>Nematoda</taxon>
        <taxon>Chromadorea</taxon>
        <taxon>Rhabditida</taxon>
        <taxon>Rhabditina</taxon>
        <taxon>Rhabditomorpha</taxon>
        <taxon>Rhabditoidea</taxon>
        <taxon>Rhabditidae</taxon>
        <taxon>Peloderinae</taxon>
        <taxon>Caenorhabditis</taxon>
    </lineage>
</organism>
<feature type="transmembrane region" description="Helical" evidence="1">
    <location>
        <begin position="135"/>
        <end position="159"/>
    </location>
</feature>
<gene>
    <name evidence="2 4" type="ORF">C15C8.6</name>
    <name evidence="2" type="ORF">CELE_C15C8.6</name>
</gene>
<dbReference type="PaxDb" id="6239-C15C8.6"/>
<protein>
    <submittedName>
        <fullName evidence="2">Serpentine Receptor, class Z</fullName>
    </submittedName>
</protein>
<evidence type="ECO:0000313" key="3">
    <source>
        <dbReference type="Proteomes" id="UP000001940"/>
    </source>
</evidence>
<feature type="transmembrane region" description="Helical" evidence="1">
    <location>
        <begin position="266"/>
        <end position="286"/>
    </location>
</feature>
<feature type="transmembrane region" description="Helical" evidence="1">
    <location>
        <begin position="53"/>
        <end position="74"/>
    </location>
</feature>
<feature type="transmembrane region" description="Helical" evidence="1">
    <location>
        <begin position="20"/>
        <end position="41"/>
    </location>
</feature>
<keyword evidence="1" id="KW-0472">Membrane</keyword>
<dbReference type="CTD" id="182637"/>
<keyword evidence="2" id="KW-0675">Receptor</keyword>
<name>Q18021_CAEEL</name>
<dbReference type="OMA" id="WIRENFW"/>
<evidence type="ECO:0000256" key="1">
    <source>
        <dbReference type="SAM" id="Phobius"/>
    </source>
</evidence>
<dbReference type="UCSC" id="C15C8.6">
    <property type="organism name" value="c. elegans"/>
</dbReference>
<feature type="transmembrane region" description="Helical" evidence="1">
    <location>
        <begin position="94"/>
        <end position="115"/>
    </location>
</feature>
<dbReference type="EMBL" id="BX284605">
    <property type="protein sequence ID" value="CAA99778.2"/>
    <property type="molecule type" value="Genomic_DNA"/>
</dbReference>
<dbReference type="Bgee" id="WBGene00007608">
    <property type="expression patterns" value="Expressed in larva and 1 other cell type or tissue"/>
</dbReference>
<dbReference type="RefSeq" id="NP_506189.2">
    <property type="nucleotide sequence ID" value="NM_073788.3"/>
</dbReference>
<dbReference type="WormBase" id="C15C8.6">
    <property type="protein sequence ID" value="CE41199"/>
    <property type="gene ID" value="WBGene00007608"/>
</dbReference>
<reference evidence="2 3" key="1">
    <citation type="journal article" date="1998" name="Science">
        <title>Genome sequence of the nematode C. elegans: a platform for investigating biology.</title>
        <authorList>
            <consortium name="The C. elegans sequencing consortium"/>
            <person name="Sulson J.E."/>
            <person name="Waterston R."/>
        </authorList>
    </citation>
    <scope>NUCLEOTIDE SEQUENCE [LARGE SCALE GENOMIC DNA]</scope>
    <source>
        <strain evidence="2 3">Bristol N2</strain>
    </source>
</reference>
<keyword evidence="1" id="KW-0812">Transmembrane</keyword>
<dbReference type="SMR" id="Q18021"/>
<dbReference type="OrthoDB" id="5807375at2759"/>
<keyword evidence="1" id="KW-1133">Transmembrane helix</keyword>
<feature type="transmembrane region" description="Helical" evidence="1">
    <location>
        <begin position="179"/>
        <end position="203"/>
    </location>
</feature>
<dbReference type="HOGENOM" id="CLU_077221_0_0_1"/>
<dbReference type="AGR" id="WB:WBGene00007608"/>
<dbReference type="PIR" id="T19310">
    <property type="entry name" value="T19310"/>
</dbReference>
<dbReference type="FunCoup" id="Q18021">
    <property type="interactions" value="1"/>
</dbReference>
<proteinExistence type="predicted"/>
<evidence type="ECO:0000313" key="4">
    <source>
        <dbReference type="WormBase" id="C15C8.6"/>
    </source>
</evidence>
<sequence length="316" mass="36471">MLYFEDALWIRENFWKDAIGTLYFALGFSGIAFHLIIISILPEISNFISHPAVLILSSQFTASLIQLFVVFVPVPAMIAVNQPYFVNPVMINVPAFLLILSQCFAFVLVIIIGFYRSLRIVSSKAGKLIFPDKVIYVIIIGVFCFSFFFTVNICAHTTIRRFNPSELNWKLQYFEVISFIYLVAFIIVPTTLFSLIALSFLIYKKLFQKPHTSEDGEDEDETDAPRETICSLFFYIIFDLFFCFWICMSFLSSVPFLSLSHVFLTAYWPLMTSLTLDVHIRAALFYRIRNVFQPQSANSPIVIRPNKKETVKFSKF</sequence>
<feature type="transmembrane region" description="Helical" evidence="1">
    <location>
        <begin position="232"/>
        <end position="254"/>
    </location>
</feature>
<dbReference type="GeneID" id="182637"/>
<dbReference type="eggNOG" id="ENOG502TGCA">
    <property type="taxonomic scope" value="Eukaryota"/>
</dbReference>
<evidence type="ECO:0000313" key="2">
    <source>
        <dbReference type="EMBL" id="CAA99778.2"/>
    </source>
</evidence>
<dbReference type="InParanoid" id="Q18021"/>
<dbReference type="KEGG" id="cel:CELE_C15C8.6"/>
<keyword evidence="3" id="KW-1185">Reference proteome</keyword>
<dbReference type="AlphaFoldDB" id="Q18021"/>
<accession>Q18021</accession>
<dbReference type="Gene3D" id="1.20.1070.10">
    <property type="entry name" value="Rhodopsin 7-helix transmembrane proteins"/>
    <property type="match status" value="1"/>
</dbReference>
<dbReference type="Proteomes" id="UP000001940">
    <property type="component" value="Chromosome V"/>
</dbReference>